<comment type="caution">
    <text evidence="1">The sequence shown here is derived from an EMBL/GenBank/DDBJ whole genome shotgun (WGS) entry which is preliminary data.</text>
</comment>
<name>A0A138AEM0_9ACTN</name>
<dbReference type="EMBL" id="LSRF01000044">
    <property type="protein sequence ID" value="KXP08805.1"/>
    <property type="molecule type" value="Genomic_DNA"/>
</dbReference>
<organism evidence="1 2">
    <name type="scientific">Tsukamurella pseudospumae</name>
    <dbReference type="NCBI Taxonomy" id="239498"/>
    <lineage>
        <taxon>Bacteria</taxon>
        <taxon>Bacillati</taxon>
        <taxon>Actinomycetota</taxon>
        <taxon>Actinomycetes</taxon>
        <taxon>Mycobacteriales</taxon>
        <taxon>Tsukamurellaceae</taxon>
        <taxon>Tsukamurella</taxon>
    </lineage>
</organism>
<dbReference type="STRING" id="239498.AXK60_09065"/>
<reference evidence="2" key="1">
    <citation type="submission" date="2016-02" db="EMBL/GenBank/DDBJ databases">
        <authorList>
            <person name="Wen L."/>
            <person name="He K."/>
            <person name="Yang H."/>
        </authorList>
    </citation>
    <scope>NUCLEOTIDE SEQUENCE [LARGE SCALE GENOMIC DNA]</scope>
    <source>
        <strain evidence="2">JCM 15929</strain>
    </source>
</reference>
<evidence type="ECO:0000313" key="1">
    <source>
        <dbReference type="EMBL" id="KXP08805.1"/>
    </source>
</evidence>
<proteinExistence type="predicted"/>
<gene>
    <name evidence="1" type="ORF">AXK60_09065</name>
</gene>
<sequence length="392" mass="43434">MAIEVLLSGDRIRVDQAVFAALLDNSVASAYAAYRNAVASSSITFSDLVFLARKGEIPWVLFFAPLPVVEAQIRIKTDKLLGGLTKENFSVNSRDKVMLRDVELIVKDLLRKQALLKQKDPTLEENRIVGLLRRGGRSVEEDADKLMRALGLSGSAIRSARTKKDALELLIARLEANQVLVSRSVNNFMPQRIRGVKNFSGMTIKDPKVPYVFLSGGDHGDYQEPTGRMVFTLALLSVLVARRIFAPVTYDGSSAGTDVRREYDVVGAMLMPKQDLRGAALDSLDGVKAAADLFKVTPSAVAVRAMRLGLITPADSSAHLKELRHEYARREKTPARQPKPVNAVRTYNGRELSRRMLDALDAGRISPREFCRAVCLRHIKPHEIEDFRGAVR</sequence>
<dbReference type="RefSeq" id="WP_068571680.1">
    <property type="nucleotide sequence ID" value="NZ_LSRF01000044.1"/>
</dbReference>
<dbReference type="AlphaFoldDB" id="A0A138AEM0"/>
<protein>
    <submittedName>
        <fullName evidence="1">Uncharacterized protein</fullName>
    </submittedName>
</protein>
<accession>A0A138AEM0</accession>
<dbReference type="Proteomes" id="UP000070258">
    <property type="component" value="Unassembled WGS sequence"/>
</dbReference>
<evidence type="ECO:0000313" key="2">
    <source>
        <dbReference type="Proteomes" id="UP000070258"/>
    </source>
</evidence>
<dbReference type="OrthoDB" id="4773620at2"/>